<dbReference type="GO" id="GO:1903037">
    <property type="term" value="P:regulation of leukocyte cell-cell adhesion"/>
    <property type="evidence" value="ECO:0007669"/>
    <property type="project" value="UniProtKB-ARBA"/>
</dbReference>
<dbReference type="GO" id="GO:0009897">
    <property type="term" value="C:external side of plasma membrane"/>
    <property type="evidence" value="ECO:0007669"/>
    <property type="project" value="TreeGrafter"/>
</dbReference>
<feature type="domain" description="Ig-like" evidence="8">
    <location>
        <begin position="125"/>
        <end position="205"/>
    </location>
</feature>
<reference evidence="10" key="1">
    <citation type="submission" date="2025-08" db="UniProtKB">
        <authorList>
            <consortium name="RefSeq"/>
        </authorList>
    </citation>
    <scope>IDENTIFICATION</scope>
</reference>
<dbReference type="OrthoDB" id="10055806at2759"/>
<dbReference type="InterPro" id="IPR013106">
    <property type="entry name" value="Ig_V-set"/>
</dbReference>
<dbReference type="GO" id="GO:0005102">
    <property type="term" value="F:signaling receptor binding"/>
    <property type="evidence" value="ECO:0007669"/>
    <property type="project" value="TreeGrafter"/>
</dbReference>
<accession>A0A6P8EY45</accession>
<dbReference type="PANTHER" id="PTHR24100">
    <property type="entry name" value="BUTYROPHILIN"/>
    <property type="match status" value="1"/>
</dbReference>
<dbReference type="SMART" id="SM00409">
    <property type="entry name" value="IG"/>
    <property type="match status" value="1"/>
</dbReference>
<dbReference type="FunFam" id="2.60.40.10:FF:000142">
    <property type="entry name" value="V-set domain-containing T-cell activation inhibitor 1"/>
    <property type="match status" value="1"/>
</dbReference>
<feature type="domain" description="Ig-like" evidence="8">
    <location>
        <begin position="21"/>
        <end position="115"/>
    </location>
</feature>
<name>A0A6P8EY45_CLUHA</name>
<evidence type="ECO:0000313" key="10">
    <source>
        <dbReference type="RefSeq" id="XP_031417006.2"/>
    </source>
</evidence>
<sequence>FVSPVKFNVVAPSGLVYGLAGEDMLLPCVLEPRLSAEGMDVEWVTEDGGGVHVYKNKTDSLDEQDESYRGRTGLFREELRTGNVSLKLSPVRLSDANTYWCGVKADGRADDAKLKVIVNAVGSQPNISTEIHLNGSASLVCQSEGWYPEPSIEWLTSAGEVLPSGPVESSRTRDGFAVSRRVVIQESDGRVKCRVSSPNQTKEADAPREYQPFQDEK</sequence>
<feature type="region of interest" description="Disordered" evidence="7">
    <location>
        <begin position="190"/>
        <end position="217"/>
    </location>
</feature>
<keyword evidence="9" id="KW-1185">Reference proteome</keyword>
<keyword evidence="5" id="KW-0325">Glycoprotein</keyword>
<protein>
    <submittedName>
        <fullName evidence="10">Butyrophilin subfamily 1 member A1-like</fullName>
    </submittedName>
</protein>
<comment type="subcellular location">
    <subcellularLocation>
        <location evidence="1">Membrane</location>
    </subcellularLocation>
</comment>
<feature type="non-terminal residue" evidence="10">
    <location>
        <position position="1"/>
    </location>
</feature>
<keyword evidence="6" id="KW-0393">Immunoglobulin domain</keyword>
<evidence type="ECO:0000256" key="5">
    <source>
        <dbReference type="ARBA" id="ARBA00023180"/>
    </source>
</evidence>
<evidence type="ECO:0000256" key="1">
    <source>
        <dbReference type="ARBA" id="ARBA00004370"/>
    </source>
</evidence>
<organism evidence="9 10">
    <name type="scientific">Clupea harengus</name>
    <name type="common">Atlantic herring</name>
    <dbReference type="NCBI Taxonomy" id="7950"/>
    <lineage>
        <taxon>Eukaryota</taxon>
        <taxon>Metazoa</taxon>
        <taxon>Chordata</taxon>
        <taxon>Craniata</taxon>
        <taxon>Vertebrata</taxon>
        <taxon>Euteleostomi</taxon>
        <taxon>Actinopterygii</taxon>
        <taxon>Neopterygii</taxon>
        <taxon>Teleostei</taxon>
        <taxon>Clupei</taxon>
        <taxon>Clupeiformes</taxon>
        <taxon>Clupeoidei</taxon>
        <taxon>Clupeidae</taxon>
        <taxon>Clupea</taxon>
    </lineage>
</organism>
<dbReference type="GeneID" id="105905979"/>
<proteinExistence type="predicted"/>
<dbReference type="GO" id="GO:0050863">
    <property type="term" value="P:regulation of T cell activation"/>
    <property type="evidence" value="ECO:0007669"/>
    <property type="project" value="UniProtKB-ARBA"/>
</dbReference>
<keyword evidence="2" id="KW-0732">Signal</keyword>
<dbReference type="PROSITE" id="PS50835">
    <property type="entry name" value="IG_LIKE"/>
    <property type="match status" value="2"/>
</dbReference>
<evidence type="ECO:0000256" key="3">
    <source>
        <dbReference type="ARBA" id="ARBA00023136"/>
    </source>
</evidence>
<evidence type="ECO:0000259" key="8">
    <source>
        <dbReference type="PROSITE" id="PS50835"/>
    </source>
</evidence>
<feature type="compositionally biased region" description="Basic and acidic residues" evidence="7">
    <location>
        <begin position="202"/>
        <end position="217"/>
    </location>
</feature>
<dbReference type="Pfam" id="PF07686">
    <property type="entry name" value="V-set"/>
    <property type="match status" value="1"/>
</dbReference>
<dbReference type="InterPro" id="IPR007110">
    <property type="entry name" value="Ig-like_dom"/>
</dbReference>
<dbReference type="AlphaFoldDB" id="A0A6P8EY45"/>
<dbReference type="RefSeq" id="XP_031417006.2">
    <property type="nucleotide sequence ID" value="XM_031561146.2"/>
</dbReference>
<dbReference type="InterPro" id="IPR003599">
    <property type="entry name" value="Ig_sub"/>
</dbReference>
<gene>
    <name evidence="10" type="primary">LOC105905979</name>
</gene>
<evidence type="ECO:0000256" key="7">
    <source>
        <dbReference type="SAM" id="MobiDB-lite"/>
    </source>
</evidence>
<dbReference type="InterPro" id="IPR053896">
    <property type="entry name" value="BTN3A2-like_Ig-C"/>
</dbReference>
<dbReference type="KEGG" id="char:105905979"/>
<dbReference type="GO" id="GO:0001817">
    <property type="term" value="P:regulation of cytokine production"/>
    <property type="evidence" value="ECO:0007669"/>
    <property type="project" value="TreeGrafter"/>
</dbReference>
<evidence type="ECO:0000313" key="9">
    <source>
        <dbReference type="Proteomes" id="UP000515152"/>
    </source>
</evidence>
<dbReference type="Proteomes" id="UP000515152">
    <property type="component" value="Chromosome 2"/>
</dbReference>
<dbReference type="GO" id="GO:0050852">
    <property type="term" value="P:T cell receptor signaling pathway"/>
    <property type="evidence" value="ECO:0007669"/>
    <property type="project" value="TreeGrafter"/>
</dbReference>
<evidence type="ECO:0000256" key="2">
    <source>
        <dbReference type="ARBA" id="ARBA00022729"/>
    </source>
</evidence>
<evidence type="ECO:0000256" key="4">
    <source>
        <dbReference type="ARBA" id="ARBA00023157"/>
    </source>
</evidence>
<keyword evidence="4" id="KW-1015">Disulfide bond</keyword>
<dbReference type="InterPro" id="IPR050504">
    <property type="entry name" value="IgSF_BTN/MOG"/>
</dbReference>
<evidence type="ECO:0000256" key="6">
    <source>
        <dbReference type="ARBA" id="ARBA00023319"/>
    </source>
</evidence>
<keyword evidence="3" id="KW-0472">Membrane</keyword>
<dbReference type="Pfam" id="PF22705">
    <property type="entry name" value="C2-set_3"/>
    <property type="match status" value="1"/>
</dbReference>